<evidence type="ECO:0000256" key="5">
    <source>
        <dbReference type="ARBA" id="ARBA00022989"/>
    </source>
</evidence>
<dbReference type="InterPro" id="IPR011701">
    <property type="entry name" value="MFS"/>
</dbReference>
<dbReference type="GO" id="GO:0005886">
    <property type="term" value="C:plasma membrane"/>
    <property type="evidence" value="ECO:0007669"/>
    <property type="project" value="UniProtKB-SubCell"/>
</dbReference>
<keyword evidence="3" id="KW-0813">Transport</keyword>
<sequence length="407" mass="43833">MYSFLLVIIYMAFISLGLPDSLVGSAWPVIHTELNVPVSYAGMITMVIAAGTVISSLLSDRLTKKLGAGLVTAVSVLMTAVALFGFSVSGSFLLLCLWAVPYGLGAGAVDAALNNYVALHYASRHMSWLHCFWGLGAAASPYIMRYCLTGGYGWHSGYRAVSIIQFVLTAGLFISLPLWKQANREKGDGARNAAAVKEEKRISENPSSGKTLSLLQTIRLKGVPLVMAAFFSYCAVEQTMMLWASSYMVQVRGMDVNLAAGYSSLFFFGITFGRFLGGFAADWLGDRGLIRIGIATIVVGLILVAAPVKTNMLVLAGLVVIGFGCAPVYPAIIHATPYNFGRENSQAVIGVQMASAYIGTTFMPPLFGVLASITNISSLPFYILILTVLLLVMSEKLNRTVDRRRNR</sequence>
<dbReference type="RefSeq" id="WP_006775430.1">
    <property type="nucleotide sequence ID" value="NZ_BQNJ01000002.1"/>
</dbReference>
<evidence type="ECO:0000313" key="7">
    <source>
        <dbReference type="EMBL" id="GKH03858.1"/>
    </source>
</evidence>
<dbReference type="GO" id="GO:0022857">
    <property type="term" value="F:transmembrane transporter activity"/>
    <property type="evidence" value="ECO:0007669"/>
    <property type="project" value="InterPro"/>
</dbReference>
<dbReference type="InterPro" id="IPR051788">
    <property type="entry name" value="MFS_Transporter"/>
</dbReference>
<dbReference type="InterPro" id="IPR036259">
    <property type="entry name" value="MFS_trans_sf"/>
</dbReference>
<dbReference type="Proteomes" id="UP001055091">
    <property type="component" value="Unassembled WGS sequence"/>
</dbReference>
<evidence type="ECO:0000256" key="3">
    <source>
        <dbReference type="ARBA" id="ARBA00022448"/>
    </source>
</evidence>
<dbReference type="Pfam" id="PF07690">
    <property type="entry name" value="MFS_1"/>
    <property type="match status" value="1"/>
</dbReference>
<dbReference type="AlphaFoldDB" id="A0A413LK09"/>
<comment type="similarity">
    <text evidence="2">Belongs to the major facilitator superfamily.</text>
</comment>
<dbReference type="SUPFAM" id="SSF103473">
    <property type="entry name" value="MFS general substrate transporter"/>
    <property type="match status" value="1"/>
</dbReference>
<keyword evidence="5" id="KW-1133">Transmembrane helix</keyword>
<dbReference type="PANTHER" id="PTHR23514:SF3">
    <property type="entry name" value="BYPASS OF STOP CODON PROTEIN 6"/>
    <property type="match status" value="1"/>
</dbReference>
<protein>
    <submittedName>
        <fullName evidence="7">MFS transporter</fullName>
    </submittedName>
</protein>
<dbReference type="PROSITE" id="PS50850">
    <property type="entry name" value="MFS"/>
    <property type="match status" value="1"/>
</dbReference>
<evidence type="ECO:0000256" key="1">
    <source>
        <dbReference type="ARBA" id="ARBA00004651"/>
    </source>
</evidence>
<evidence type="ECO:0000256" key="4">
    <source>
        <dbReference type="ARBA" id="ARBA00022692"/>
    </source>
</evidence>
<gene>
    <name evidence="7" type="ORF">CE91St55_58390</name>
</gene>
<dbReference type="PANTHER" id="PTHR23514">
    <property type="entry name" value="BYPASS OF STOP CODON PROTEIN 6"/>
    <property type="match status" value="1"/>
</dbReference>
<comment type="caution">
    <text evidence="7">The sequence shown here is derived from an EMBL/GenBank/DDBJ whole genome shotgun (WGS) entry which is preliminary data.</text>
</comment>
<dbReference type="InterPro" id="IPR020846">
    <property type="entry name" value="MFS_dom"/>
</dbReference>
<evidence type="ECO:0000256" key="2">
    <source>
        <dbReference type="ARBA" id="ARBA00008335"/>
    </source>
</evidence>
<reference evidence="7" key="1">
    <citation type="submission" date="2022-01" db="EMBL/GenBank/DDBJ databases">
        <title>Novel bile acid biosynthetic pathways are enriched in the microbiome of centenarians.</title>
        <authorList>
            <person name="Sato Y."/>
            <person name="Atarashi K."/>
            <person name="Plichta R.D."/>
            <person name="Arai Y."/>
            <person name="Sasajima S."/>
            <person name="Kearney M.S."/>
            <person name="Suda W."/>
            <person name="Takeshita K."/>
            <person name="Sasaki T."/>
            <person name="Okamoto S."/>
            <person name="Skelly N.A."/>
            <person name="Okamura Y."/>
            <person name="Vlamakis H."/>
            <person name="Li Y."/>
            <person name="Tanoue T."/>
            <person name="Takei H."/>
            <person name="Nittono H."/>
            <person name="Narushima S."/>
            <person name="Irie J."/>
            <person name="Itoh H."/>
            <person name="Moriya K."/>
            <person name="Sugiura Y."/>
            <person name="Suematsu M."/>
            <person name="Moritoki N."/>
            <person name="Shibata S."/>
            <person name="Littman R.D."/>
            <person name="Fischbach A.M."/>
            <person name="Uwamino Y."/>
            <person name="Inoue T."/>
            <person name="Honda A."/>
            <person name="Hattori M."/>
            <person name="Murai T."/>
            <person name="Xavier J.R."/>
            <person name="Hirose N."/>
            <person name="Honda K."/>
        </authorList>
    </citation>
    <scope>NUCLEOTIDE SEQUENCE</scope>
    <source>
        <strain evidence="7">CE91-St55</strain>
    </source>
</reference>
<accession>A0A413LK09</accession>
<dbReference type="GeneID" id="93149451"/>
<evidence type="ECO:0000313" key="8">
    <source>
        <dbReference type="Proteomes" id="UP001055091"/>
    </source>
</evidence>
<keyword evidence="4" id="KW-0812">Transmembrane</keyword>
<dbReference type="EMBL" id="BQNJ01000002">
    <property type="protein sequence ID" value="GKH03858.1"/>
    <property type="molecule type" value="Genomic_DNA"/>
</dbReference>
<evidence type="ECO:0000256" key="6">
    <source>
        <dbReference type="ARBA" id="ARBA00023136"/>
    </source>
</evidence>
<name>A0A413LK09_9FIRM</name>
<comment type="subcellular location">
    <subcellularLocation>
        <location evidence="1">Cell membrane</location>
        <topology evidence="1">Multi-pass membrane protein</topology>
    </subcellularLocation>
</comment>
<organism evidence="7 8">
    <name type="scientific">Hungatella hathewayi</name>
    <dbReference type="NCBI Taxonomy" id="154046"/>
    <lineage>
        <taxon>Bacteria</taxon>
        <taxon>Bacillati</taxon>
        <taxon>Bacillota</taxon>
        <taxon>Clostridia</taxon>
        <taxon>Lachnospirales</taxon>
        <taxon>Lachnospiraceae</taxon>
        <taxon>Hungatella</taxon>
    </lineage>
</organism>
<dbReference type="Gene3D" id="1.20.1250.20">
    <property type="entry name" value="MFS general substrate transporter like domains"/>
    <property type="match status" value="2"/>
</dbReference>
<proteinExistence type="inferred from homology"/>
<keyword evidence="6" id="KW-0472">Membrane</keyword>